<comment type="caution">
    <text evidence="3">The sequence shown here is derived from an EMBL/GenBank/DDBJ whole genome shotgun (WGS) entry which is preliminary data.</text>
</comment>
<evidence type="ECO:0000256" key="1">
    <source>
        <dbReference type="SAM" id="MobiDB-lite"/>
    </source>
</evidence>
<sequence>DRPSIPGQGWVPVSRSGQRLAQTGTSTQHSIRAKNGALQDIVRLGAFNMDFTDNEGIPCVTCQQGS</sequence>
<dbReference type="AlphaFoldDB" id="A0AAD2HHR2"/>
<evidence type="ECO:0000313" key="3">
    <source>
        <dbReference type="EMBL" id="CAK5276066.1"/>
    </source>
</evidence>
<accession>A0AAD2HHR2</accession>
<dbReference type="EMBL" id="CAVNYO010000021">
    <property type="protein sequence ID" value="CAK5262570.1"/>
    <property type="molecule type" value="Genomic_DNA"/>
</dbReference>
<dbReference type="EMBL" id="CAVNYO010000405">
    <property type="protein sequence ID" value="CAK5276066.1"/>
    <property type="molecule type" value="Genomic_DNA"/>
</dbReference>
<organism evidence="3 4">
    <name type="scientific">Mycena citricolor</name>
    <dbReference type="NCBI Taxonomy" id="2018698"/>
    <lineage>
        <taxon>Eukaryota</taxon>
        <taxon>Fungi</taxon>
        <taxon>Dikarya</taxon>
        <taxon>Basidiomycota</taxon>
        <taxon>Agaricomycotina</taxon>
        <taxon>Agaricomycetes</taxon>
        <taxon>Agaricomycetidae</taxon>
        <taxon>Agaricales</taxon>
        <taxon>Marasmiineae</taxon>
        <taxon>Mycenaceae</taxon>
        <taxon>Mycena</taxon>
    </lineage>
</organism>
<feature type="region of interest" description="Disordered" evidence="1">
    <location>
        <begin position="1"/>
        <end position="28"/>
    </location>
</feature>
<evidence type="ECO:0000313" key="2">
    <source>
        <dbReference type="EMBL" id="CAK5262570.1"/>
    </source>
</evidence>
<protein>
    <submittedName>
        <fullName evidence="3">Uncharacterized protein</fullName>
    </submittedName>
</protein>
<reference evidence="3" key="1">
    <citation type="submission" date="2023-11" db="EMBL/GenBank/DDBJ databases">
        <authorList>
            <person name="De Vega J J."/>
            <person name="De Vega J J."/>
        </authorList>
    </citation>
    <scope>NUCLEOTIDE SEQUENCE</scope>
</reference>
<name>A0AAD2HHR2_9AGAR</name>
<keyword evidence="4" id="KW-1185">Reference proteome</keyword>
<feature type="non-terminal residue" evidence="3">
    <location>
        <position position="66"/>
    </location>
</feature>
<evidence type="ECO:0000313" key="4">
    <source>
        <dbReference type="Proteomes" id="UP001295794"/>
    </source>
</evidence>
<gene>
    <name evidence="2" type="ORF">MYCIT1_LOCUS1403</name>
    <name evidence="3" type="ORF">MYCIT1_LOCUS24192</name>
</gene>
<feature type="compositionally biased region" description="Polar residues" evidence="1">
    <location>
        <begin position="15"/>
        <end position="28"/>
    </location>
</feature>
<dbReference type="Proteomes" id="UP001295794">
    <property type="component" value="Unassembled WGS sequence"/>
</dbReference>
<proteinExistence type="predicted"/>